<dbReference type="Proteomes" id="UP001057753">
    <property type="component" value="Unassembled WGS sequence"/>
</dbReference>
<evidence type="ECO:0000313" key="2">
    <source>
        <dbReference type="EMBL" id="MCR6097431.1"/>
    </source>
</evidence>
<dbReference type="RefSeq" id="WP_169837611.1">
    <property type="nucleotide sequence ID" value="NZ_JABXYM010000001.1"/>
</dbReference>
<comment type="caution">
    <text evidence="2">The sequence shown here is derived from an EMBL/GenBank/DDBJ whole genome shotgun (WGS) entry which is preliminary data.</text>
</comment>
<keyword evidence="3" id="KW-1185">Reference proteome</keyword>
<sequence length="52" mass="6114">MSKKDKKPDNQFKENANNGEHRPGRLSQFKNSPVEEAGFEYEYLTRKNKRGN</sequence>
<accession>A0A9Q4B331</accession>
<feature type="compositionally biased region" description="Basic and acidic residues" evidence="1">
    <location>
        <begin position="1"/>
        <end position="12"/>
    </location>
</feature>
<evidence type="ECO:0000313" key="3">
    <source>
        <dbReference type="Proteomes" id="UP001057753"/>
    </source>
</evidence>
<evidence type="ECO:0000256" key="1">
    <source>
        <dbReference type="SAM" id="MobiDB-lite"/>
    </source>
</evidence>
<protein>
    <submittedName>
        <fullName evidence="2">Uncharacterized protein</fullName>
    </submittedName>
</protein>
<dbReference type="EMBL" id="JABXYM010000001">
    <property type="protein sequence ID" value="MCR6097431.1"/>
    <property type="molecule type" value="Genomic_DNA"/>
</dbReference>
<name>A0A9Q4B331_SALAG</name>
<feature type="region of interest" description="Disordered" evidence="1">
    <location>
        <begin position="1"/>
        <end position="38"/>
    </location>
</feature>
<proteinExistence type="predicted"/>
<reference evidence="2" key="1">
    <citation type="submission" date="2020-06" db="EMBL/GenBank/DDBJ databases">
        <title>Insight into the genomes of haloalkaliphilic bacilli from Kenyan soda lakes.</title>
        <authorList>
            <person name="Mwirichia R."/>
            <person name="Villamizar G.C."/>
            <person name="Poehlein A."/>
            <person name="Mugweru J."/>
            <person name="Kipnyargis A."/>
            <person name="Kiplimo D."/>
            <person name="Orwa P."/>
            <person name="Daniel R."/>
        </authorList>
    </citation>
    <scope>NUCLEOTIDE SEQUENCE</scope>
    <source>
        <strain evidence="2">B1096_S55</strain>
    </source>
</reference>
<dbReference type="AlphaFoldDB" id="A0A9Q4B331"/>
<gene>
    <name evidence="2" type="ORF">HXA33_12835</name>
</gene>
<organism evidence="2 3">
    <name type="scientific">Salipaludibacillus agaradhaerens</name>
    <name type="common">Bacillus agaradhaerens</name>
    <dbReference type="NCBI Taxonomy" id="76935"/>
    <lineage>
        <taxon>Bacteria</taxon>
        <taxon>Bacillati</taxon>
        <taxon>Bacillota</taxon>
        <taxon>Bacilli</taxon>
        <taxon>Bacillales</taxon>
        <taxon>Bacillaceae</taxon>
    </lineage>
</organism>